<evidence type="ECO:0000259" key="1">
    <source>
        <dbReference type="PROSITE" id="PS50836"/>
    </source>
</evidence>
<dbReference type="PANTHER" id="PTHR36516:SF6">
    <property type="entry name" value="DOMON DOMAIN-CONTAINING PROTEIN"/>
    <property type="match status" value="1"/>
</dbReference>
<proteinExistence type="predicted"/>
<feature type="domain" description="DOMON" evidence="1">
    <location>
        <begin position="1"/>
        <end position="69"/>
    </location>
</feature>
<comment type="caution">
    <text evidence="2">The sequence shown here is derived from an EMBL/GenBank/DDBJ whole genome shotgun (WGS) entry which is preliminary data.</text>
</comment>
<evidence type="ECO:0000313" key="2">
    <source>
        <dbReference type="EMBL" id="CAB3399444.1"/>
    </source>
</evidence>
<evidence type="ECO:0000313" key="3">
    <source>
        <dbReference type="Proteomes" id="UP000494206"/>
    </source>
</evidence>
<dbReference type="PROSITE" id="PS50836">
    <property type="entry name" value="DOMON"/>
    <property type="match status" value="1"/>
</dbReference>
<reference evidence="2 3" key="1">
    <citation type="submission" date="2020-04" db="EMBL/GenBank/DDBJ databases">
        <authorList>
            <person name="Laetsch R D."/>
            <person name="Stevens L."/>
            <person name="Kumar S."/>
            <person name="Blaxter L. M."/>
        </authorList>
    </citation>
    <scope>NUCLEOTIDE SEQUENCE [LARGE SCALE GENOMIC DNA]</scope>
</reference>
<dbReference type="InterPro" id="IPR045266">
    <property type="entry name" value="DOH_DOMON"/>
</dbReference>
<dbReference type="PANTHER" id="PTHR36516">
    <property type="entry name" value="PROTEIN CBG04168-RELATED"/>
    <property type="match status" value="1"/>
</dbReference>
<dbReference type="Proteomes" id="UP000494206">
    <property type="component" value="Unassembled WGS sequence"/>
</dbReference>
<dbReference type="OrthoDB" id="5785632at2759"/>
<protein>
    <recommendedName>
        <fullName evidence="1">DOMON domain-containing protein</fullName>
    </recommendedName>
</protein>
<sequence>MNGRIIVTDEFVRGFTSPVPDRQNNVQVYGTRYENGVVVASFSRKVFATEQLDASLVGCAPWKFSIGLNRLSPQGHLFHHSQTPVHRQVCINQCIV</sequence>
<keyword evidence="3" id="KW-1185">Reference proteome</keyword>
<name>A0A8S1EDV8_9PELO</name>
<dbReference type="EMBL" id="CADEPM010000002">
    <property type="protein sequence ID" value="CAB3399444.1"/>
    <property type="molecule type" value="Genomic_DNA"/>
</dbReference>
<dbReference type="InterPro" id="IPR005018">
    <property type="entry name" value="DOMON_domain"/>
</dbReference>
<dbReference type="AlphaFoldDB" id="A0A8S1EDV8"/>
<organism evidence="2 3">
    <name type="scientific">Caenorhabditis bovis</name>
    <dbReference type="NCBI Taxonomy" id="2654633"/>
    <lineage>
        <taxon>Eukaryota</taxon>
        <taxon>Metazoa</taxon>
        <taxon>Ecdysozoa</taxon>
        <taxon>Nematoda</taxon>
        <taxon>Chromadorea</taxon>
        <taxon>Rhabditida</taxon>
        <taxon>Rhabditina</taxon>
        <taxon>Rhabditomorpha</taxon>
        <taxon>Rhabditoidea</taxon>
        <taxon>Rhabditidae</taxon>
        <taxon>Peloderinae</taxon>
        <taxon>Caenorhabditis</taxon>
    </lineage>
</organism>
<accession>A0A8S1EDV8</accession>
<gene>
    <name evidence="2" type="ORF">CBOVIS_LOCUS2567</name>
</gene>
<dbReference type="CDD" id="cd09631">
    <property type="entry name" value="DOMON_DOH"/>
    <property type="match status" value="1"/>
</dbReference>